<organism evidence="2 3">
    <name type="scientific">Acaulospora morrowiae</name>
    <dbReference type="NCBI Taxonomy" id="94023"/>
    <lineage>
        <taxon>Eukaryota</taxon>
        <taxon>Fungi</taxon>
        <taxon>Fungi incertae sedis</taxon>
        <taxon>Mucoromycota</taxon>
        <taxon>Glomeromycotina</taxon>
        <taxon>Glomeromycetes</taxon>
        <taxon>Diversisporales</taxon>
        <taxon>Acaulosporaceae</taxon>
        <taxon>Acaulospora</taxon>
    </lineage>
</organism>
<proteinExistence type="predicted"/>
<evidence type="ECO:0000313" key="2">
    <source>
        <dbReference type="EMBL" id="CAG8713357.1"/>
    </source>
</evidence>
<reference evidence="2" key="1">
    <citation type="submission" date="2021-06" db="EMBL/GenBank/DDBJ databases">
        <authorList>
            <person name="Kallberg Y."/>
            <person name="Tangrot J."/>
            <person name="Rosling A."/>
        </authorList>
    </citation>
    <scope>NUCLEOTIDE SEQUENCE</scope>
    <source>
        <strain evidence="2">CL551</strain>
    </source>
</reference>
<sequence>MNYSIPDTYIKPEIKRYHTRDRTMGNDVDGMKDWKKSLAAMKPFSCDEVSKQATHYGLRDFDTPRDGGQESGPASTPPRDGSTDNLAGAIQPSNTSPPQ</sequence>
<feature type="non-terminal residue" evidence="2">
    <location>
        <position position="99"/>
    </location>
</feature>
<accession>A0A9N9HZH7</accession>
<evidence type="ECO:0000313" key="3">
    <source>
        <dbReference type="Proteomes" id="UP000789342"/>
    </source>
</evidence>
<name>A0A9N9HZH7_9GLOM</name>
<dbReference type="AlphaFoldDB" id="A0A9N9HZH7"/>
<dbReference type="Proteomes" id="UP000789342">
    <property type="component" value="Unassembled WGS sequence"/>
</dbReference>
<protein>
    <submittedName>
        <fullName evidence="2">10131_t:CDS:1</fullName>
    </submittedName>
</protein>
<dbReference type="EMBL" id="CAJVPV010020040">
    <property type="protein sequence ID" value="CAG8713357.1"/>
    <property type="molecule type" value="Genomic_DNA"/>
</dbReference>
<keyword evidence="3" id="KW-1185">Reference proteome</keyword>
<feature type="compositionally biased region" description="Basic and acidic residues" evidence="1">
    <location>
        <begin position="57"/>
        <end position="68"/>
    </location>
</feature>
<feature type="region of interest" description="Disordered" evidence="1">
    <location>
        <begin position="55"/>
        <end position="99"/>
    </location>
</feature>
<gene>
    <name evidence="2" type="ORF">AMORRO_LOCUS12838</name>
</gene>
<comment type="caution">
    <text evidence="2">The sequence shown here is derived from an EMBL/GenBank/DDBJ whole genome shotgun (WGS) entry which is preliminary data.</text>
</comment>
<evidence type="ECO:0000256" key="1">
    <source>
        <dbReference type="SAM" id="MobiDB-lite"/>
    </source>
</evidence>